<name>A0A841HJ89_9GAMM</name>
<proteinExistence type="predicted"/>
<dbReference type="EMBL" id="JACHHZ010000002">
    <property type="protein sequence ID" value="MBB6092654.1"/>
    <property type="molecule type" value="Genomic_DNA"/>
</dbReference>
<comment type="caution">
    <text evidence="1">The sequence shown here is derived from an EMBL/GenBank/DDBJ whole genome shotgun (WGS) entry which is preliminary data.</text>
</comment>
<accession>A0A841HJ89</accession>
<dbReference type="RefSeq" id="WP_184330441.1">
    <property type="nucleotide sequence ID" value="NZ_JACHHZ010000002.1"/>
</dbReference>
<reference evidence="1 2" key="1">
    <citation type="submission" date="2020-08" db="EMBL/GenBank/DDBJ databases">
        <title>Genomic Encyclopedia of Type Strains, Phase IV (KMG-IV): sequencing the most valuable type-strain genomes for metagenomic binning, comparative biology and taxonomic classification.</title>
        <authorList>
            <person name="Goeker M."/>
        </authorList>
    </citation>
    <scope>NUCLEOTIDE SEQUENCE [LARGE SCALE GENOMIC DNA]</scope>
    <source>
        <strain evidence="1 2">DSM 26723</strain>
    </source>
</reference>
<sequence>MRATLIALSIAVAAGLAWFGWRAVQDHSKQPVTITSPVATRAESSSAQSPAQLDAATPVQLVDDPAKTQEERLAFHARVRGFFAQAPAMSAADRQREAKSIGTDVAEYESRGELSAGEALLLKSALIRESVVDPAAQAEQIAALERSYRVESDRRRDAWESRRDPMFELYKLREAAIVTNVMAMSEIPGGLSRDEYLRQKLQEERELLLEGKAP</sequence>
<keyword evidence="2" id="KW-1185">Reference proteome</keyword>
<dbReference type="Proteomes" id="UP000588068">
    <property type="component" value="Unassembled WGS sequence"/>
</dbReference>
<evidence type="ECO:0000313" key="1">
    <source>
        <dbReference type="EMBL" id="MBB6092654.1"/>
    </source>
</evidence>
<organism evidence="1 2">
    <name type="scientific">Povalibacter uvarum</name>
    <dbReference type="NCBI Taxonomy" id="732238"/>
    <lineage>
        <taxon>Bacteria</taxon>
        <taxon>Pseudomonadati</taxon>
        <taxon>Pseudomonadota</taxon>
        <taxon>Gammaproteobacteria</taxon>
        <taxon>Steroidobacterales</taxon>
        <taxon>Steroidobacteraceae</taxon>
        <taxon>Povalibacter</taxon>
    </lineage>
</organism>
<protein>
    <submittedName>
        <fullName evidence="1">Uncharacterized protein</fullName>
    </submittedName>
</protein>
<gene>
    <name evidence="1" type="ORF">HNQ60_001532</name>
</gene>
<dbReference type="AlphaFoldDB" id="A0A841HJ89"/>
<evidence type="ECO:0000313" key="2">
    <source>
        <dbReference type="Proteomes" id="UP000588068"/>
    </source>
</evidence>